<evidence type="ECO:0000313" key="10">
    <source>
        <dbReference type="EMBL" id="MFD1428192.1"/>
    </source>
</evidence>
<reference evidence="11" key="1">
    <citation type="journal article" date="2019" name="Int. J. Syst. Evol. Microbiol.">
        <title>The Global Catalogue of Microorganisms (GCM) 10K type strain sequencing project: providing services to taxonomists for standard genome sequencing and annotation.</title>
        <authorList>
            <consortium name="The Broad Institute Genomics Platform"/>
            <consortium name="The Broad Institute Genome Sequencing Center for Infectious Disease"/>
            <person name="Wu L."/>
            <person name="Ma J."/>
        </authorList>
    </citation>
    <scope>NUCLEOTIDE SEQUENCE [LARGE SCALE GENOMIC DNA]</scope>
    <source>
        <strain evidence="11">S1</strain>
    </source>
</reference>
<evidence type="ECO:0000256" key="7">
    <source>
        <dbReference type="ARBA" id="ARBA00022967"/>
    </source>
</evidence>
<comment type="similarity">
    <text evidence="2">Belongs to the ABC transporter superfamily.</text>
</comment>
<organism evidence="10 11">
    <name type="scientific">Kroppenstedtia sanguinis</name>
    <dbReference type="NCBI Taxonomy" id="1380684"/>
    <lineage>
        <taxon>Bacteria</taxon>
        <taxon>Bacillati</taxon>
        <taxon>Bacillota</taxon>
        <taxon>Bacilli</taxon>
        <taxon>Bacillales</taxon>
        <taxon>Thermoactinomycetaceae</taxon>
        <taxon>Kroppenstedtia</taxon>
    </lineage>
</organism>
<dbReference type="SMART" id="SM00382">
    <property type="entry name" value="AAA"/>
    <property type="match status" value="1"/>
</dbReference>
<comment type="subcellular location">
    <subcellularLocation>
        <location evidence="1">Cell membrane</location>
        <topology evidence="1">Peripheral membrane protein</topology>
    </subcellularLocation>
</comment>
<dbReference type="NCBIfam" id="TIGR04520">
    <property type="entry name" value="ECF_ATPase_1"/>
    <property type="match status" value="1"/>
</dbReference>
<dbReference type="InterPro" id="IPR003593">
    <property type="entry name" value="AAA+_ATPase"/>
</dbReference>
<dbReference type="PANTHER" id="PTHR43553">
    <property type="entry name" value="HEAVY METAL TRANSPORTER"/>
    <property type="match status" value="1"/>
</dbReference>
<dbReference type="InterPro" id="IPR017871">
    <property type="entry name" value="ABC_transporter-like_CS"/>
</dbReference>
<keyword evidence="4" id="KW-1003">Cell membrane</keyword>
<dbReference type="RefSeq" id="WP_380166868.1">
    <property type="nucleotide sequence ID" value="NZ_JBHTNU010000019.1"/>
</dbReference>
<evidence type="ECO:0000256" key="3">
    <source>
        <dbReference type="ARBA" id="ARBA00022448"/>
    </source>
</evidence>
<evidence type="ECO:0000256" key="5">
    <source>
        <dbReference type="ARBA" id="ARBA00022741"/>
    </source>
</evidence>
<dbReference type="InterPro" id="IPR030947">
    <property type="entry name" value="EcfA_1"/>
</dbReference>
<keyword evidence="5" id="KW-0547">Nucleotide-binding</keyword>
<evidence type="ECO:0000256" key="1">
    <source>
        <dbReference type="ARBA" id="ARBA00004202"/>
    </source>
</evidence>
<keyword evidence="8" id="KW-0472">Membrane</keyword>
<evidence type="ECO:0000313" key="11">
    <source>
        <dbReference type="Proteomes" id="UP001597282"/>
    </source>
</evidence>
<evidence type="ECO:0000259" key="9">
    <source>
        <dbReference type="PROSITE" id="PS50893"/>
    </source>
</evidence>
<dbReference type="PANTHER" id="PTHR43553:SF24">
    <property type="entry name" value="ENERGY-COUPLING FACTOR TRANSPORTER ATP-BINDING PROTEIN ECFA1"/>
    <property type="match status" value="1"/>
</dbReference>
<evidence type="ECO:0000256" key="4">
    <source>
        <dbReference type="ARBA" id="ARBA00022475"/>
    </source>
</evidence>
<evidence type="ECO:0000256" key="6">
    <source>
        <dbReference type="ARBA" id="ARBA00022840"/>
    </source>
</evidence>
<dbReference type="PROSITE" id="PS50893">
    <property type="entry name" value="ABC_TRANSPORTER_2"/>
    <property type="match status" value="1"/>
</dbReference>
<protein>
    <submittedName>
        <fullName evidence="10">Energy-coupling factor transporter ATPase</fullName>
    </submittedName>
</protein>
<evidence type="ECO:0000256" key="8">
    <source>
        <dbReference type="ARBA" id="ARBA00023136"/>
    </source>
</evidence>
<name>A0ABW4CCX7_9BACL</name>
<evidence type="ECO:0000256" key="2">
    <source>
        <dbReference type="ARBA" id="ARBA00005417"/>
    </source>
</evidence>
<proteinExistence type="inferred from homology"/>
<dbReference type="InterPro" id="IPR027417">
    <property type="entry name" value="P-loop_NTPase"/>
</dbReference>
<dbReference type="CDD" id="cd03225">
    <property type="entry name" value="ABC_cobalt_CbiO_domain1"/>
    <property type="match status" value="1"/>
</dbReference>
<dbReference type="Gene3D" id="3.40.50.300">
    <property type="entry name" value="P-loop containing nucleotide triphosphate hydrolases"/>
    <property type="match status" value="1"/>
</dbReference>
<keyword evidence="7" id="KW-1278">Translocase</keyword>
<dbReference type="InterPro" id="IPR015856">
    <property type="entry name" value="ABC_transpr_CbiO/EcfA_su"/>
</dbReference>
<dbReference type="InterPro" id="IPR003439">
    <property type="entry name" value="ABC_transporter-like_ATP-bd"/>
</dbReference>
<dbReference type="InterPro" id="IPR050095">
    <property type="entry name" value="ECF_ABC_transporter_ATP-bd"/>
</dbReference>
<dbReference type="PROSITE" id="PS00211">
    <property type="entry name" value="ABC_TRANSPORTER_1"/>
    <property type="match status" value="1"/>
</dbReference>
<dbReference type="EMBL" id="JBHTNU010000019">
    <property type="protein sequence ID" value="MFD1428192.1"/>
    <property type="molecule type" value="Genomic_DNA"/>
</dbReference>
<gene>
    <name evidence="10" type="ORF">ACFQ4Y_14890</name>
</gene>
<keyword evidence="3" id="KW-0813">Transport</keyword>
<accession>A0ABW4CCX7</accession>
<keyword evidence="6" id="KW-0067">ATP-binding</keyword>
<keyword evidence="11" id="KW-1185">Reference proteome</keyword>
<dbReference type="Pfam" id="PF00005">
    <property type="entry name" value="ABC_tran"/>
    <property type="match status" value="1"/>
</dbReference>
<sequence>MAPILQLDGVGFHYDSPGEGIDPEWILTGLNLQVEPGEYLAVMGPNGSGKSTLAKLLNGLLTPVVGKVHVGELDPTNDQDLSQIRRKVGMVFQNPDNQIVGTTVKDDVAFGMENLGVPREQMLLRIRQVLARTGLTGLEEASPHHLSGGQKQRLAIAGVIAMQPEVIIFDESTSMLDPLGRREVLQVMGELHRRGTTLIHITHSAQEAYRAERVLVLVGGESQWDGPPAQLFRKGEQLANWSLEMPIAAELKERLRRRGMPIKEEITGMEELVDDLWTLLSKT</sequence>
<feature type="domain" description="ABC transporter" evidence="9">
    <location>
        <begin position="5"/>
        <end position="244"/>
    </location>
</feature>
<comment type="caution">
    <text evidence="10">The sequence shown here is derived from an EMBL/GenBank/DDBJ whole genome shotgun (WGS) entry which is preliminary data.</text>
</comment>
<dbReference type="Proteomes" id="UP001597282">
    <property type="component" value="Unassembled WGS sequence"/>
</dbReference>
<dbReference type="SUPFAM" id="SSF52540">
    <property type="entry name" value="P-loop containing nucleoside triphosphate hydrolases"/>
    <property type="match status" value="1"/>
</dbReference>